<dbReference type="Pfam" id="PF02892">
    <property type="entry name" value="zf-BED"/>
    <property type="match status" value="1"/>
</dbReference>
<evidence type="ECO:0000256" key="4">
    <source>
        <dbReference type="ARBA" id="ARBA00022833"/>
    </source>
</evidence>
<dbReference type="SUPFAM" id="SSF57667">
    <property type="entry name" value="beta-beta-alpha zinc fingers"/>
    <property type="match status" value="1"/>
</dbReference>
<dbReference type="GO" id="GO:0005634">
    <property type="term" value="C:nucleus"/>
    <property type="evidence" value="ECO:0007669"/>
    <property type="project" value="UniProtKB-SubCell"/>
</dbReference>
<keyword evidence="3 8" id="KW-0863">Zinc-finger</keyword>
<feature type="region of interest" description="Disordered" evidence="9">
    <location>
        <begin position="74"/>
        <end position="110"/>
    </location>
</feature>
<name>A0A9P0B033_BRAAE</name>
<gene>
    <name evidence="11" type="ORF">MELIAE_LOCUS4667</name>
</gene>
<feature type="compositionally biased region" description="Low complexity" evidence="9">
    <location>
        <begin position="85"/>
        <end position="101"/>
    </location>
</feature>
<dbReference type="GO" id="GO:0009791">
    <property type="term" value="P:post-embryonic development"/>
    <property type="evidence" value="ECO:0007669"/>
    <property type="project" value="UniProtKB-ARBA"/>
</dbReference>
<dbReference type="PANTHER" id="PTHR46481:SF10">
    <property type="entry name" value="ZINC FINGER BED DOMAIN-CONTAINING PROTEIN 39"/>
    <property type="match status" value="1"/>
</dbReference>
<reference evidence="11" key="1">
    <citation type="submission" date="2021-12" db="EMBL/GenBank/DDBJ databases">
        <authorList>
            <person name="King R."/>
        </authorList>
    </citation>
    <scope>NUCLEOTIDE SEQUENCE</scope>
</reference>
<evidence type="ECO:0000256" key="1">
    <source>
        <dbReference type="ARBA" id="ARBA00004123"/>
    </source>
</evidence>
<dbReference type="GO" id="GO:0008270">
    <property type="term" value="F:zinc ion binding"/>
    <property type="evidence" value="ECO:0007669"/>
    <property type="project" value="UniProtKB-KW"/>
</dbReference>
<keyword evidence="12" id="KW-1185">Reference proteome</keyword>
<keyword evidence="6" id="KW-0804">Transcription</keyword>
<dbReference type="SUPFAM" id="SSF140996">
    <property type="entry name" value="Hermes dimerisation domain"/>
    <property type="match status" value="1"/>
</dbReference>
<dbReference type="SUPFAM" id="SSF53098">
    <property type="entry name" value="Ribonuclease H-like"/>
    <property type="match status" value="1"/>
</dbReference>
<comment type="subcellular location">
    <subcellularLocation>
        <location evidence="1">Nucleus</location>
    </subcellularLocation>
</comment>
<evidence type="ECO:0000313" key="12">
    <source>
        <dbReference type="Proteomes" id="UP001154078"/>
    </source>
</evidence>
<accession>A0A9P0B033</accession>
<dbReference type="InterPro" id="IPR036236">
    <property type="entry name" value="Znf_C2H2_sf"/>
</dbReference>
<evidence type="ECO:0000256" key="9">
    <source>
        <dbReference type="SAM" id="MobiDB-lite"/>
    </source>
</evidence>
<dbReference type="SMART" id="SM00614">
    <property type="entry name" value="ZnF_BED"/>
    <property type="match status" value="1"/>
</dbReference>
<feature type="domain" description="BED-type" evidence="10">
    <location>
        <begin position="3"/>
        <end position="49"/>
    </location>
</feature>
<evidence type="ECO:0000259" key="10">
    <source>
        <dbReference type="PROSITE" id="PS50808"/>
    </source>
</evidence>
<proteinExistence type="predicted"/>
<protein>
    <recommendedName>
        <fullName evidence="10">BED-type domain-containing protein</fullName>
    </recommendedName>
</protein>
<organism evidence="11 12">
    <name type="scientific">Brassicogethes aeneus</name>
    <name type="common">Rape pollen beetle</name>
    <name type="synonym">Meligethes aeneus</name>
    <dbReference type="NCBI Taxonomy" id="1431903"/>
    <lineage>
        <taxon>Eukaryota</taxon>
        <taxon>Metazoa</taxon>
        <taxon>Ecdysozoa</taxon>
        <taxon>Arthropoda</taxon>
        <taxon>Hexapoda</taxon>
        <taxon>Insecta</taxon>
        <taxon>Pterygota</taxon>
        <taxon>Neoptera</taxon>
        <taxon>Endopterygota</taxon>
        <taxon>Coleoptera</taxon>
        <taxon>Polyphaga</taxon>
        <taxon>Cucujiformia</taxon>
        <taxon>Nitidulidae</taxon>
        <taxon>Meligethinae</taxon>
        <taxon>Brassicogethes</taxon>
    </lineage>
</organism>
<dbReference type="OrthoDB" id="1607513at2759"/>
<evidence type="ECO:0000256" key="8">
    <source>
        <dbReference type="PROSITE-ProRule" id="PRU00027"/>
    </source>
</evidence>
<dbReference type="InterPro" id="IPR003656">
    <property type="entry name" value="Znf_BED"/>
</dbReference>
<evidence type="ECO:0000256" key="2">
    <source>
        <dbReference type="ARBA" id="ARBA00022723"/>
    </source>
</evidence>
<dbReference type="Proteomes" id="UP001154078">
    <property type="component" value="Chromosome 3"/>
</dbReference>
<keyword evidence="4" id="KW-0862">Zinc</keyword>
<sequence length="345" mass="39311">MAPRRSDIWFHFDVLKDECNAKCLYCKQVLSTKNGSMGNLHRHMKTKHPTTSIARTLVKSTVTNDKKGNESLEEINETESNGKDSNFTSVSNSSSDNKINSFEVPKQRKENTQSDITSFVYCKKPISIARSKQIDHQILRWIVKGFHAFRIVEEVEFQSLCKMLCPNYNVPSRKTISNNLLQQLYQSKREKIEEELNQVDYICITTNSWTSTNNESFTAITAHYINEEQSQLKLKAHLLDCFAFEEKYTAQNLATLLANKFKEWKLEQKIVCVVSDNAANIIAAVREGGWKSRGCFAHSINLLVQHGLNKIDSILEKLKAIVAFFKRSSTALGKLKKNTALYGIA</sequence>
<evidence type="ECO:0000256" key="6">
    <source>
        <dbReference type="ARBA" id="ARBA00023163"/>
    </source>
</evidence>
<dbReference type="GO" id="GO:0003677">
    <property type="term" value="F:DNA binding"/>
    <property type="evidence" value="ECO:0007669"/>
    <property type="project" value="InterPro"/>
</dbReference>
<dbReference type="InterPro" id="IPR052035">
    <property type="entry name" value="ZnF_BED_domain_contain"/>
</dbReference>
<evidence type="ECO:0000313" key="11">
    <source>
        <dbReference type="EMBL" id="CAH0552454.1"/>
    </source>
</evidence>
<evidence type="ECO:0000256" key="5">
    <source>
        <dbReference type="ARBA" id="ARBA00023015"/>
    </source>
</evidence>
<dbReference type="PROSITE" id="PS50808">
    <property type="entry name" value="ZF_BED"/>
    <property type="match status" value="1"/>
</dbReference>
<evidence type="ECO:0000256" key="3">
    <source>
        <dbReference type="ARBA" id="ARBA00022771"/>
    </source>
</evidence>
<dbReference type="PANTHER" id="PTHR46481">
    <property type="entry name" value="ZINC FINGER BED DOMAIN-CONTAINING PROTEIN 4"/>
    <property type="match status" value="1"/>
</dbReference>
<dbReference type="AlphaFoldDB" id="A0A9P0B033"/>
<evidence type="ECO:0000256" key="7">
    <source>
        <dbReference type="ARBA" id="ARBA00023242"/>
    </source>
</evidence>
<dbReference type="EMBL" id="OV121134">
    <property type="protein sequence ID" value="CAH0552454.1"/>
    <property type="molecule type" value="Genomic_DNA"/>
</dbReference>
<keyword evidence="2" id="KW-0479">Metal-binding</keyword>
<keyword evidence="5" id="KW-0805">Transcription regulation</keyword>
<keyword evidence="7" id="KW-0539">Nucleus</keyword>
<dbReference type="InterPro" id="IPR012337">
    <property type="entry name" value="RNaseH-like_sf"/>
</dbReference>